<dbReference type="AlphaFoldDB" id="A0A5C3P7K8"/>
<evidence type="ECO:0000313" key="2">
    <source>
        <dbReference type="EMBL" id="TFK84949.1"/>
    </source>
</evidence>
<evidence type="ECO:0000256" key="1">
    <source>
        <dbReference type="SAM" id="MobiDB-lite"/>
    </source>
</evidence>
<protein>
    <submittedName>
        <fullName evidence="2">Uncharacterized protein</fullName>
    </submittedName>
</protein>
<proteinExistence type="predicted"/>
<dbReference type="InParanoid" id="A0A5C3P7K8"/>
<keyword evidence="3" id="KW-1185">Reference proteome</keyword>
<dbReference type="EMBL" id="ML211284">
    <property type="protein sequence ID" value="TFK84949.1"/>
    <property type="molecule type" value="Genomic_DNA"/>
</dbReference>
<sequence length="379" mass="41520">METGTDSDCSSLGLWLQSLKLGSLGLRLVRSSIELQADAVSASDRGRSCVRSSVHVQAFTFRRSTWWSHVEASHVRLLAVAVHSHALTVNNAHCTSHSAHHLPYVFHDTPVEEPRSDLCVANLNGLPAEGLDAERLRPDGIPSPFRRGVRFSTPSAHTDRTHPRRPIVQYVMRNGPDVRDMRSDHCLLRRGGERCEWYVGFHSRDAAFSPHLRTPVCQCQVVLVELPQTPRISGDRWVCTPPTATHDGQARMIAGSLHGAVRFQILLKLALVEACRHSHSSAIQGAAAARMIMEGRRTMNSAPMQRHAVSRPTARPSWRPSSPLRSRLAVNLFGLKCGPPTLLLSTFHFLSGCSDAGSLPAVHDDLTSSFCSAVAACAP</sequence>
<gene>
    <name evidence="2" type="ORF">K466DRAFT_207998</name>
</gene>
<dbReference type="Proteomes" id="UP000308197">
    <property type="component" value="Unassembled WGS sequence"/>
</dbReference>
<accession>A0A5C3P7K8</accession>
<reference evidence="2 3" key="1">
    <citation type="journal article" date="2019" name="Nat. Ecol. Evol.">
        <title>Megaphylogeny resolves global patterns of mushroom evolution.</title>
        <authorList>
            <person name="Varga T."/>
            <person name="Krizsan K."/>
            <person name="Foldi C."/>
            <person name="Dima B."/>
            <person name="Sanchez-Garcia M."/>
            <person name="Sanchez-Ramirez S."/>
            <person name="Szollosi G.J."/>
            <person name="Szarkandi J.G."/>
            <person name="Papp V."/>
            <person name="Albert L."/>
            <person name="Andreopoulos W."/>
            <person name="Angelini C."/>
            <person name="Antonin V."/>
            <person name="Barry K.W."/>
            <person name="Bougher N.L."/>
            <person name="Buchanan P."/>
            <person name="Buyck B."/>
            <person name="Bense V."/>
            <person name="Catcheside P."/>
            <person name="Chovatia M."/>
            <person name="Cooper J."/>
            <person name="Damon W."/>
            <person name="Desjardin D."/>
            <person name="Finy P."/>
            <person name="Geml J."/>
            <person name="Haridas S."/>
            <person name="Hughes K."/>
            <person name="Justo A."/>
            <person name="Karasinski D."/>
            <person name="Kautmanova I."/>
            <person name="Kiss B."/>
            <person name="Kocsube S."/>
            <person name="Kotiranta H."/>
            <person name="LaButti K.M."/>
            <person name="Lechner B.E."/>
            <person name="Liimatainen K."/>
            <person name="Lipzen A."/>
            <person name="Lukacs Z."/>
            <person name="Mihaltcheva S."/>
            <person name="Morgado L.N."/>
            <person name="Niskanen T."/>
            <person name="Noordeloos M.E."/>
            <person name="Ohm R.A."/>
            <person name="Ortiz-Santana B."/>
            <person name="Ovrebo C."/>
            <person name="Racz N."/>
            <person name="Riley R."/>
            <person name="Savchenko A."/>
            <person name="Shiryaev A."/>
            <person name="Soop K."/>
            <person name="Spirin V."/>
            <person name="Szebenyi C."/>
            <person name="Tomsovsky M."/>
            <person name="Tulloss R.E."/>
            <person name="Uehling J."/>
            <person name="Grigoriev I.V."/>
            <person name="Vagvolgyi C."/>
            <person name="Papp T."/>
            <person name="Martin F.M."/>
            <person name="Miettinen O."/>
            <person name="Hibbett D.S."/>
            <person name="Nagy L.G."/>
        </authorList>
    </citation>
    <scope>NUCLEOTIDE SEQUENCE [LARGE SCALE GENOMIC DNA]</scope>
    <source>
        <strain evidence="2 3">HHB13444</strain>
    </source>
</reference>
<name>A0A5C3P7K8_9APHY</name>
<evidence type="ECO:0000313" key="3">
    <source>
        <dbReference type="Proteomes" id="UP000308197"/>
    </source>
</evidence>
<feature type="region of interest" description="Disordered" evidence="1">
    <location>
        <begin position="301"/>
        <end position="320"/>
    </location>
</feature>
<organism evidence="2 3">
    <name type="scientific">Polyporus arcularius HHB13444</name>
    <dbReference type="NCBI Taxonomy" id="1314778"/>
    <lineage>
        <taxon>Eukaryota</taxon>
        <taxon>Fungi</taxon>
        <taxon>Dikarya</taxon>
        <taxon>Basidiomycota</taxon>
        <taxon>Agaricomycotina</taxon>
        <taxon>Agaricomycetes</taxon>
        <taxon>Polyporales</taxon>
        <taxon>Polyporaceae</taxon>
        <taxon>Polyporus</taxon>
    </lineage>
</organism>